<dbReference type="SUPFAM" id="SSF49785">
    <property type="entry name" value="Galactose-binding domain-like"/>
    <property type="match status" value="1"/>
</dbReference>
<dbReference type="InterPro" id="IPR008979">
    <property type="entry name" value="Galactose-bd-like_sf"/>
</dbReference>
<dbReference type="PROSITE" id="PS50022">
    <property type="entry name" value="FA58C_3"/>
    <property type="match status" value="1"/>
</dbReference>
<protein>
    <submittedName>
        <fullName evidence="3">Contactin-associated protein-like 4</fullName>
    </submittedName>
</protein>
<accession>A0AAD3NGK5</accession>
<dbReference type="PANTHER" id="PTHR15036:SF40">
    <property type="entry name" value="CONTACTIN-ASSOCIATED PROTEIN-LIKE 4"/>
    <property type="match status" value="1"/>
</dbReference>
<evidence type="ECO:0000313" key="4">
    <source>
        <dbReference type="Proteomes" id="UP001279410"/>
    </source>
</evidence>
<dbReference type="InterPro" id="IPR013320">
    <property type="entry name" value="ConA-like_dom_sf"/>
</dbReference>
<name>A0AAD3NGK5_LATJO</name>
<gene>
    <name evidence="3" type="ORF">AKAME5_002387600</name>
</gene>
<feature type="compositionally biased region" description="Polar residues" evidence="1">
    <location>
        <begin position="423"/>
        <end position="432"/>
    </location>
</feature>
<keyword evidence="4" id="KW-1185">Reference proteome</keyword>
<dbReference type="PANTHER" id="PTHR15036">
    <property type="entry name" value="PIKACHURIN-LIKE PROTEIN"/>
    <property type="match status" value="1"/>
</dbReference>
<sequence length="608" mass="67013">MVVVGIRCRDDRTGQNKPLVNGISCSEGAGGWSPLSSDSDTGHNWKQYRQEDNIGAFPGNSNADSVVQHKLQHPVIARYVRLIPLAWNPNGRIGLRLETYGCPYNSDVVSFDGHSSLLYRLSPRLRQMARESISLKFKTLRNSGTLLHAEGLSEHSLTLELKKGKLLLVLRKASPPHKTDESLAHRPLLLENLEQPGGQQLKADVRLRSNHLPCISSPRPITPDDRCPSVSGLVGLKAFTAAETQRSRGSQRCRAEAPQLSRAEQDSRRLVTDAVARDQTGKQLIAVLHRQTALQTGQAPRVKVFSQDSCGQYHLESYWLRSRRLLSSFPAGVVGVDDVIGRPSAATTEGTAQLTEAASSNSSADGNRLNRHFVPIFASLPCQTEGRIFSQPEQNKHRSSTAVVRAGVIAAWHHQFISSCETNSHFNRQPTTDAGRGKTDRRSRRCQPELASKLLQWLVYGRGERLAAAYTYRRSKTLVINSIQSIARACRPQPPARPPAPTRSRSVTPGFLTSAAAETGSFSGAQPMVRFQPANCFYHRLSGIIQPEENRINQWRNSFSAVAAAGVNSVRSEREHASPPVTFSENRQSTVRLSPPFQPPHAAIRNGE</sequence>
<dbReference type="AlphaFoldDB" id="A0AAD3NGK5"/>
<organism evidence="3 4">
    <name type="scientific">Lates japonicus</name>
    <name type="common">Japanese lates</name>
    <dbReference type="NCBI Taxonomy" id="270547"/>
    <lineage>
        <taxon>Eukaryota</taxon>
        <taxon>Metazoa</taxon>
        <taxon>Chordata</taxon>
        <taxon>Craniata</taxon>
        <taxon>Vertebrata</taxon>
        <taxon>Euteleostomi</taxon>
        <taxon>Actinopterygii</taxon>
        <taxon>Neopterygii</taxon>
        <taxon>Teleostei</taxon>
        <taxon>Neoteleostei</taxon>
        <taxon>Acanthomorphata</taxon>
        <taxon>Carangaria</taxon>
        <taxon>Carangaria incertae sedis</taxon>
        <taxon>Centropomidae</taxon>
        <taxon>Lates</taxon>
    </lineage>
</organism>
<dbReference type="SUPFAM" id="SSF49899">
    <property type="entry name" value="Concanavalin A-like lectins/glucanases"/>
    <property type="match status" value="1"/>
</dbReference>
<dbReference type="Gene3D" id="2.60.120.200">
    <property type="match status" value="1"/>
</dbReference>
<feature type="region of interest" description="Disordered" evidence="1">
    <location>
        <begin position="570"/>
        <end position="608"/>
    </location>
</feature>
<dbReference type="Gene3D" id="2.60.120.260">
    <property type="entry name" value="Galactose-binding domain-like"/>
    <property type="match status" value="1"/>
</dbReference>
<feature type="region of interest" description="Disordered" evidence="1">
    <location>
        <begin position="245"/>
        <end position="266"/>
    </location>
</feature>
<feature type="compositionally biased region" description="Polar residues" evidence="1">
    <location>
        <begin position="581"/>
        <end position="592"/>
    </location>
</feature>
<proteinExistence type="predicted"/>
<evidence type="ECO:0000259" key="2">
    <source>
        <dbReference type="PROSITE" id="PS50022"/>
    </source>
</evidence>
<dbReference type="InterPro" id="IPR050372">
    <property type="entry name" value="Neurexin-related_CASP"/>
</dbReference>
<feature type="region of interest" description="Disordered" evidence="1">
    <location>
        <begin position="423"/>
        <end position="445"/>
    </location>
</feature>
<feature type="domain" description="F5/8 type C" evidence="2">
    <location>
        <begin position="1"/>
        <end position="102"/>
    </location>
</feature>
<reference evidence="3" key="1">
    <citation type="submission" date="2022-08" db="EMBL/GenBank/DDBJ databases">
        <title>Genome sequencing of akame (Lates japonicus).</title>
        <authorList>
            <person name="Hashiguchi Y."/>
            <person name="Takahashi H."/>
        </authorList>
    </citation>
    <scope>NUCLEOTIDE SEQUENCE</scope>
    <source>
        <strain evidence="3">Kochi</strain>
    </source>
</reference>
<dbReference type="EMBL" id="BRZM01001091">
    <property type="protein sequence ID" value="GLD72551.1"/>
    <property type="molecule type" value="Genomic_DNA"/>
</dbReference>
<evidence type="ECO:0000256" key="1">
    <source>
        <dbReference type="SAM" id="MobiDB-lite"/>
    </source>
</evidence>
<evidence type="ECO:0000313" key="3">
    <source>
        <dbReference type="EMBL" id="GLD72551.1"/>
    </source>
</evidence>
<dbReference type="InterPro" id="IPR000421">
    <property type="entry name" value="FA58C"/>
</dbReference>
<dbReference type="Pfam" id="PF00754">
    <property type="entry name" value="F5_F8_type_C"/>
    <property type="match status" value="1"/>
</dbReference>
<dbReference type="Proteomes" id="UP001279410">
    <property type="component" value="Unassembled WGS sequence"/>
</dbReference>
<comment type="caution">
    <text evidence="3">The sequence shown here is derived from an EMBL/GenBank/DDBJ whole genome shotgun (WGS) entry which is preliminary data.</text>
</comment>